<evidence type="ECO:0000259" key="1">
    <source>
        <dbReference type="Pfam" id="PF12697"/>
    </source>
</evidence>
<dbReference type="AlphaFoldDB" id="A0A540X8M5"/>
<gene>
    <name evidence="2" type="ORF">FJV41_02685</name>
</gene>
<organism evidence="2 3">
    <name type="scientific">Myxococcus llanfairpwllgwyngyllgogerychwyrndrobwllllantysiliogogogochensis</name>
    <dbReference type="NCBI Taxonomy" id="2590453"/>
    <lineage>
        <taxon>Bacteria</taxon>
        <taxon>Pseudomonadati</taxon>
        <taxon>Myxococcota</taxon>
        <taxon>Myxococcia</taxon>
        <taxon>Myxococcales</taxon>
        <taxon>Cystobacterineae</taxon>
        <taxon>Myxococcaceae</taxon>
        <taxon>Myxococcus</taxon>
    </lineage>
</organism>
<keyword evidence="2" id="KW-0378">Hydrolase</keyword>
<protein>
    <submittedName>
        <fullName evidence="2">Alpha/beta hydrolase</fullName>
    </submittedName>
</protein>
<feature type="domain" description="AB hydrolase-1" evidence="1">
    <location>
        <begin position="74"/>
        <end position="295"/>
    </location>
</feature>
<name>A0A540X8M5_9BACT</name>
<dbReference type="InterPro" id="IPR053145">
    <property type="entry name" value="AB_hydrolase_Est10"/>
</dbReference>
<dbReference type="InterPro" id="IPR000073">
    <property type="entry name" value="AB_hydrolase_1"/>
</dbReference>
<dbReference type="EMBL" id="VIFM01000006">
    <property type="protein sequence ID" value="TQF17580.1"/>
    <property type="molecule type" value="Genomic_DNA"/>
</dbReference>
<dbReference type="OrthoDB" id="1412847at2"/>
<dbReference type="PANTHER" id="PTHR43265">
    <property type="entry name" value="ESTERASE ESTD"/>
    <property type="match status" value="1"/>
</dbReference>
<comment type="caution">
    <text evidence="2">The sequence shown here is derived from an EMBL/GenBank/DDBJ whole genome shotgun (WGS) entry which is preliminary data.</text>
</comment>
<dbReference type="Proteomes" id="UP000315369">
    <property type="component" value="Unassembled WGS sequence"/>
</dbReference>
<dbReference type="GO" id="GO:0052689">
    <property type="term" value="F:carboxylic ester hydrolase activity"/>
    <property type="evidence" value="ECO:0007669"/>
    <property type="project" value="TreeGrafter"/>
</dbReference>
<dbReference type="Gene3D" id="3.40.50.1820">
    <property type="entry name" value="alpha/beta hydrolase"/>
    <property type="match status" value="1"/>
</dbReference>
<keyword evidence="3" id="KW-1185">Reference proteome</keyword>
<proteinExistence type="predicted"/>
<sequence length="329" mass="34704">MLGVITLFAAACASSPEPRVSEPAPAKAVVQPTSATPAVTGAAFRTEEVSVGRAPFLLKGTLTVPTGSGPFPGVVLVHGSGPHDRDESIGPNKPFKDIAEGLSSRGIAVLRYDKRTFQYGPQLTNFSIDDEVVVDAVAAVGVLKARPEIHPERVFVVGHSLGALLAPEIAVLAAPVAGAVLLAPPGRPPWDLVLAQLRYLEVPAEKLAEFEQTVGLLKAGKLGTGTLLGAPAAYWQDWASRDGVAMARKLQRPILIMRGARDYQVTDEDLTSWRSGLASVAQVEVVTVPENNHLFIKGTGKPGPAEYAVPGHVDEQVVEKLASFLLSKP</sequence>
<reference evidence="2 3" key="1">
    <citation type="submission" date="2019-06" db="EMBL/GenBank/DDBJ databases">
        <authorList>
            <person name="Livingstone P."/>
            <person name="Whitworth D."/>
        </authorList>
    </citation>
    <scope>NUCLEOTIDE SEQUENCE [LARGE SCALE GENOMIC DNA]</scope>
    <source>
        <strain evidence="2 3">AM401</strain>
    </source>
</reference>
<dbReference type="Pfam" id="PF12697">
    <property type="entry name" value="Abhydrolase_6"/>
    <property type="match status" value="1"/>
</dbReference>
<evidence type="ECO:0000313" key="3">
    <source>
        <dbReference type="Proteomes" id="UP000315369"/>
    </source>
</evidence>
<accession>A0A540X8M5</accession>
<evidence type="ECO:0000313" key="2">
    <source>
        <dbReference type="EMBL" id="TQF17580.1"/>
    </source>
</evidence>
<dbReference type="InterPro" id="IPR029058">
    <property type="entry name" value="AB_hydrolase_fold"/>
</dbReference>
<dbReference type="SUPFAM" id="SSF53474">
    <property type="entry name" value="alpha/beta-Hydrolases"/>
    <property type="match status" value="1"/>
</dbReference>
<dbReference type="PANTHER" id="PTHR43265:SF1">
    <property type="entry name" value="ESTERASE ESTD"/>
    <property type="match status" value="1"/>
</dbReference>